<gene>
    <name evidence="2" type="ORF">RFI_31852</name>
</gene>
<dbReference type="InterPro" id="IPR013083">
    <property type="entry name" value="Znf_RING/FYVE/PHD"/>
</dbReference>
<keyword evidence="1" id="KW-0175">Coiled coil</keyword>
<sequence>MQKQKDNLSLSECYNKDWVSLTNEPQGLSTLICCLCKQIANNAVELRCDEHENVEHVYLVGEECLQKYLKQSQGKCPIEQHNHCEFSQNKMARKLVSELLISCPRQFNLKERQVNEGIKSAEENVNELNSNSKSTCNYKGKIKGLNDHLDKCNLISNKEIIQSEIGEQFNVVNEQIVKWQKMVEDLQLQIERTNEKKNKQIEQINVNLFFLKYFC</sequence>
<evidence type="ECO:0000313" key="3">
    <source>
        <dbReference type="Proteomes" id="UP000023152"/>
    </source>
</evidence>
<comment type="caution">
    <text evidence="2">The sequence shown here is derived from an EMBL/GenBank/DDBJ whole genome shotgun (WGS) entry which is preliminary data.</text>
</comment>
<evidence type="ECO:0000313" key="2">
    <source>
        <dbReference type="EMBL" id="ETO05543.1"/>
    </source>
</evidence>
<accession>X6LUE4</accession>
<reference evidence="2 3" key="1">
    <citation type="journal article" date="2013" name="Curr. Biol.">
        <title>The Genome of the Foraminiferan Reticulomyxa filosa.</title>
        <authorList>
            <person name="Glockner G."/>
            <person name="Hulsmann N."/>
            <person name="Schleicher M."/>
            <person name="Noegel A.A."/>
            <person name="Eichinger L."/>
            <person name="Gallinger C."/>
            <person name="Pawlowski J."/>
            <person name="Sierra R."/>
            <person name="Euteneuer U."/>
            <person name="Pillet L."/>
            <person name="Moustafa A."/>
            <person name="Platzer M."/>
            <person name="Groth M."/>
            <person name="Szafranski K."/>
            <person name="Schliwa M."/>
        </authorList>
    </citation>
    <scope>NUCLEOTIDE SEQUENCE [LARGE SCALE GENOMIC DNA]</scope>
</reference>
<feature type="coiled-coil region" evidence="1">
    <location>
        <begin position="176"/>
        <end position="203"/>
    </location>
</feature>
<keyword evidence="3" id="KW-1185">Reference proteome</keyword>
<proteinExistence type="predicted"/>
<dbReference type="EMBL" id="ASPP01028004">
    <property type="protein sequence ID" value="ETO05543.1"/>
    <property type="molecule type" value="Genomic_DNA"/>
</dbReference>
<evidence type="ECO:0000256" key="1">
    <source>
        <dbReference type="SAM" id="Coils"/>
    </source>
</evidence>
<dbReference type="Gene3D" id="3.30.40.10">
    <property type="entry name" value="Zinc/RING finger domain, C3HC4 (zinc finger)"/>
    <property type="match status" value="1"/>
</dbReference>
<dbReference type="AlphaFoldDB" id="X6LUE4"/>
<protein>
    <recommendedName>
        <fullName evidence="4">TRAF-type domain-containing protein</fullName>
    </recommendedName>
</protein>
<dbReference type="OrthoDB" id="1630758at2759"/>
<organism evidence="2 3">
    <name type="scientific">Reticulomyxa filosa</name>
    <dbReference type="NCBI Taxonomy" id="46433"/>
    <lineage>
        <taxon>Eukaryota</taxon>
        <taxon>Sar</taxon>
        <taxon>Rhizaria</taxon>
        <taxon>Retaria</taxon>
        <taxon>Foraminifera</taxon>
        <taxon>Monothalamids</taxon>
        <taxon>Reticulomyxidae</taxon>
        <taxon>Reticulomyxa</taxon>
    </lineage>
</organism>
<dbReference type="Proteomes" id="UP000023152">
    <property type="component" value="Unassembled WGS sequence"/>
</dbReference>
<evidence type="ECO:0008006" key="4">
    <source>
        <dbReference type="Google" id="ProtNLM"/>
    </source>
</evidence>
<name>X6LUE4_RETFI</name>